<dbReference type="Proteomes" id="UP001317259">
    <property type="component" value="Unassembled WGS sequence"/>
</dbReference>
<name>A0ABT0FPU2_9ACTN</name>
<feature type="compositionally biased region" description="Low complexity" evidence="1">
    <location>
        <begin position="124"/>
        <end position="154"/>
    </location>
</feature>
<keyword evidence="3" id="KW-1185">Reference proteome</keyword>
<comment type="caution">
    <text evidence="2">The sequence shown here is derived from an EMBL/GenBank/DDBJ whole genome shotgun (WGS) entry which is preliminary data.</text>
</comment>
<feature type="region of interest" description="Disordered" evidence="1">
    <location>
        <begin position="26"/>
        <end position="46"/>
    </location>
</feature>
<accession>A0ABT0FPU2</accession>
<evidence type="ECO:0000313" key="3">
    <source>
        <dbReference type="Proteomes" id="UP001317259"/>
    </source>
</evidence>
<dbReference type="RefSeq" id="WP_242375517.1">
    <property type="nucleotide sequence ID" value="NZ_JAKRKC020000001.1"/>
</dbReference>
<reference evidence="2 3" key="1">
    <citation type="submission" date="2022-04" db="EMBL/GenBank/DDBJ databases">
        <title>Genome draft of Actinomadura sp. ATCC 31491.</title>
        <authorList>
            <person name="Shi X."/>
            <person name="Du Y."/>
        </authorList>
    </citation>
    <scope>NUCLEOTIDE SEQUENCE [LARGE SCALE GENOMIC DNA]</scope>
    <source>
        <strain evidence="2 3">ATCC 31491</strain>
    </source>
</reference>
<gene>
    <name evidence="2" type="ORF">MF672_010190</name>
</gene>
<sequence length="435" mass="44699">MRLAVVALLGIEITIIALASAASAASHPEGRPAAGGTTGAALRHGTSQPESAAFLAGLTDVMGPRADRSAVERLLLVQVRLDGARSAHGDVTRPEAAATTLVRPLTAALRPLTADGTVEETGDQAGTPAGEQAGTQTGTQTGTQAEARSFSAGSSGAGSSGAGSIRPGTGAGTEAGAWAELGTQNGTRTGLGTQNGTRAELGTPAGAGTELGTRTGLGAQAGAPRQPGGHAARRSAPSVIRSATRAVIGGRTLRSAAVVKALESPVRTGVVRLPRIRPHAVHGRARVLGPQARVDLTRVLPRQAAVRMSHAIANGWLRSAGLRTKSTGNCASKHQHHCTSLDKVRTGTVARIIQLKQESRCPIMVTGGTEEGHAPGRFSHGNGYKLDISHNSCIDHYITKNHKKSGVRGDGARLYRSASGTTFADEIDHWDILFR</sequence>
<dbReference type="EMBL" id="JAKRKC020000001">
    <property type="protein sequence ID" value="MCK2214158.1"/>
    <property type="molecule type" value="Genomic_DNA"/>
</dbReference>
<proteinExistence type="predicted"/>
<evidence type="ECO:0008006" key="4">
    <source>
        <dbReference type="Google" id="ProtNLM"/>
    </source>
</evidence>
<feature type="compositionally biased region" description="Low complexity" evidence="1">
    <location>
        <begin position="172"/>
        <end position="183"/>
    </location>
</feature>
<evidence type="ECO:0000313" key="2">
    <source>
        <dbReference type="EMBL" id="MCK2214158.1"/>
    </source>
</evidence>
<organism evidence="2 3">
    <name type="scientific">Actinomadura luzonensis</name>
    <dbReference type="NCBI Taxonomy" id="2805427"/>
    <lineage>
        <taxon>Bacteria</taxon>
        <taxon>Bacillati</taxon>
        <taxon>Actinomycetota</taxon>
        <taxon>Actinomycetes</taxon>
        <taxon>Streptosporangiales</taxon>
        <taxon>Thermomonosporaceae</taxon>
        <taxon>Actinomadura</taxon>
    </lineage>
</organism>
<evidence type="ECO:0000256" key="1">
    <source>
        <dbReference type="SAM" id="MobiDB-lite"/>
    </source>
</evidence>
<feature type="region of interest" description="Disordered" evidence="1">
    <location>
        <begin position="113"/>
        <end position="238"/>
    </location>
</feature>
<feature type="compositionally biased region" description="Polar residues" evidence="1">
    <location>
        <begin position="184"/>
        <end position="197"/>
    </location>
</feature>
<feature type="compositionally biased region" description="Low complexity" evidence="1">
    <location>
        <begin position="216"/>
        <end position="230"/>
    </location>
</feature>
<protein>
    <recommendedName>
        <fullName evidence="4">Peptidase M15A C-terminal domain-containing protein</fullName>
    </recommendedName>
</protein>